<dbReference type="Proteomes" id="UP000265618">
    <property type="component" value="Unassembled WGS sequence"/>
</dbReference>
<protein>
    <recommendedName>
        <fullName evidence="1">ADF-H domain-containing protein</fullName>
    </recommendedName>
</protein>
<reference evidence="2 3" key="1">
    <citation type="journal article" date="2018" name="PLoS ONE">
        <title>The draft genome of Kipferlia bialata reveals reductive genome evolution in fornicate parasites.</title>
        <authorList>
            <person name="Tanifuji G."/>
            <person name="Takabayashi S."/>
            <person name="Kume K."/>
            <person name="Takagi M."/>
            <person name="Nakayama T."/>
            <person name="Kamikawa R."/>
            <person name="Inagaki Y."/>
            <person name="Hashimoto T."/>
        </authorList>
    </citation>
    <scope>NUCLEOTIDE SEQUENCE [LARGE SCALE GENOMIC DNA]</scope>
    <source>
        <strain evidence="2">NY0173</strain>
    </source>
</reference>
<dbReference type="AlphaFoldDB" id="A0A391NK79"/>
<keyword evidence="3" id="KW-1185">Reference proteome</keyword>
<proteinExistence type="predicted"/>
<dbReference type="SUPFAM" id="SSF55753">
    <property type="entry name" value="Actin depolymerizing proteins"/>
    <property type="match status" value="1"/>
</dbReference>
<evidence type="ECO:0000313" key="3">
    <source>
        <dbReference type="Proteomes" id="UP000265618"/>
    </source>
</evidence>
<sequence length="107" mass="12553">MTSKFDNMFVEDLPKVEEQLQEVRNGLLSWVALSYEGRSRDTIKVIGTGRNDVDEFTHLFEEEKAVYVLFRTLAGDAESHRVKFVFILWRGDSIPMMQRAMLYHHKT</sequence>
<dbReference type="PANTHER" id="PTHR10829">
    <property type="entry name" value="CORTACTIN AND DREBRIN"/>
    <property type="match status" value="1"/>
</dbReference>
<dbReference type="PANTHER" id="PTHR10829:SF25">
    <property type="entry name" value="DREBRIN-LIKE PROTEIN"/>
    <property type="match status" value="1"/>
</dbReference>
<name>A0A391NK79_9EUKA</name>
<gene>
    <name evidence="2" type="ORF">KIPB_003784</name>
</gene>
<organism evidence="2 3">
    <name type="scientific">Kipferlia bialata</name>
    <dbReference type="NCBI Taxonomy" id="797122"/>
    <lineage>
        <taxon>Eukaryota</taxon>
        <taxon>Metamonada</taxon>
        <taxon>Carpediemonas-like organisms</taxon>
        <taxon>Kipferlia</taxon>
    </lineage>
</organism>
<dbReference type="Gene3D" id="3.40.20.10">
    <property type="entry name" value="Severin"/>
    <property type="match status" value="1"/>
</dbReference>
<dbReference type="GO" id="GO:0051015">
    <property type="term" value="F:actin filament binding"/>
    <property type="evidence" value="ECO:0007669"/>
    <property type="project" value="TreeGrafter"/>
</dbReference>
<dbReference type="InterPro" id="IPR002108">
    <property type="entry name" value="ADF-H"/>
</dbReference>
<dbReference type="OrthoDB" id="20822at2759"/>
<dbReference type="PROSITE" id="PS51263">
    <property type="entry name" value="ADF_H"/>
    <property type="match status" value="1"/>
</dbReference>
<evidence type="ECO:0000259" key="1">
    <source>
        <dbReference type="PROSITE" id="PS51263"/>
    </source>
</evidence>
<dbReference type="GO" id="GO:0005884">
    <property type="term" value="C:actin filament"/>
    <property type="evidence" value="ECO:0007669"/>
    <property type="project" value="TreeGrafter"/>
</dbReference>
<dbReference type="InterPro" id="IPR029006">
    <property type="entry name" value="ADF-H/Gelsolin-like_dom_sf"/>
</dbReference>
<dbReference type="GO" id="GO:0030833">
    <property type="term" value="P:regulation of actin filament polymerization"/>
    <property type="evidence" value="ECO:0007669"/>
    <property type="project" value="TreeGrafter"/>
</dbReference>
<feature type="non-terminal residue" evidence="2">
    <location>
        <position position="1"/>
    </location>
</feature>
<dbReference type="GO" id="GO:0030864">
    <property type="term" value="C:cortical actin cytoskeleton"/>
    <property type="evidence" value="ECO:0007669"/>
    <property type="project" value="TreeGrafter"/>
</dbReference>
<dbReference type="EMBL" id="BDIP01000756">
    <property type="protein sequence ID" value="GCA62474.1"/>
    <property type="molecule type" value="Genomic_DNA"/>
</dbReference>
<evidence type="ECO:0000313" key="2">
    <source>
        <dbReference type="EMBL" id="GCA62474.1"/>
    </source>
</evidence>
<feature type="domain" description="ADF-H" evidence="1">
    <location>
        <begin position="7"/>
        <end position="107"/>
    </location>
</feature>
<dbReference type="Pfam" id="PF00241">
    <property type="entry name" value="Cofilin_ADF"/>
    <property type="match status" value="1"/>
</dbReference>
<comment type="caution">
    <text evidence="2">The sequence shown here is derived from an EMBL/GenBank/DDBJ whole genome shotgun (WGS) entry which is preliminary data.</text>
</comment>
<accession>A0A391NK79</accession>